<evidence type="ECO:0000313" key="2">
    <source>
        <dbReference type="EMBL" id="KAG9235485.1"/>
    </source>
</evidence>
<evidence type="ECO:0000256" key="1">
    <source>
        <dbReference type="SAM" id="MobiDB-lite"/>
    </source>
</evidence>
<accession>A0A9P8C6M7</accession>
<protein>
    <submittedName>
        <fullName evidence="2">Uncharacterized protein</fullName>
    </submittedName>
</protein>
<gene>
    <name evidence="2" type="ORF">BJ875DRAFT_542113</name>
</gene>
<feature type="region of interest" description="Disordered" evidence="1">
    <location>
        <begin position="1"/>
        <end position="50"/>
    </location>
</feature>
<feature type="compositionally biased region" description="Polar residues" evidence="1">
    <location>
        <begin position="14"/>
        <end position="33"/>
    </location>
</feature>
<comment type="caution">
    <text evidence="2">The sequence shown here is derived from an EMBL/GenBank/DDBJ whole genome shotgun (WGS) entry which is preliminary data.</text>
</comment>
<reference evidence="2" key="1">
    <citation type="journal article" date="2021" name="IMA Fungus">
        <title>Genomic characterization of three marine fungi, including Emericellopsis atlantica sp. nov. with signatures of a generalist lifestyle and marine biomass degradation.</title>
        <authorList>
            <person name="Hagestad O.C."/>
            <person name="Hou L."/>
            <person name="Andersen J.H."/>
            <person name="Hansen E.H."/>
            <person name="Altermark B."/>
            <person name="Li C."/>
            <person name="Kuhnert E."/>
            <person name="Cox R.J."/>
            <person name="Crous P.W."/>
            <person name="Spatafora J.W."/>
            <person name="Lail K."/>
            <person name="Amirebrahimi M."/>
            <person name="Lipzen A."/>
            <person name="Pangilinan J."/>
            <person name="Andreopoulos W."/>
            <person name="Hayes R.D."/>
            <person name="Ng V."/>
            <person name="Grigoriev I.V."/>
            <person name="Jackson S.A."/>
            <person name="Sutton T.D.S."/>
            <person name="Dobson A.D.W."/>
            <person name="Rama T."/>
        </authorList>
    </citation>
    <scope>NUCLEOTIDE SEQUENCE</scope>
    <source>
        <strain evidence="2">TRa018bII</strain>
    </source>
</reference>
<organism evidence="2 3">
    <name type="scientific">Amylocarpus encephaloides</name>
    <dbReference type="NCBI Taxonomy" id="45428"/>
    <lineage>
        <taxon>Eukaryota</taxon>
        <taxon>Fungi</taxon>
        <taxon>Dikarya</taxon>
        <taxon>Ascomycota</taxon>
        <taxon>Pezizomycotina</taxon>
        <taxon>Leotiomycetes</taxon>
        <taxon>Helotiales</taxon>
        <taxon>Helotiales incertae sedis</taxon>
        <taxon>Amylocarpus</taxon>
    </lineage>
</organism>
<dbReference type="Proteomes" id="UP000824998">
    <property type="component" value="Unassembled WGS sequence"/>
</dbReference>
<dbReference type="AlphaFoldDB" id="A0A9P8C6M7"/>
<proteinExistence type="predicted"/>
<evidence type="ECO:0000313" key="3">
    <source>
        <dbReference type="Proteomes" id="UP000824998"/>
    </source>
</evidence>
<name>A0A9P8C6M7_9HELO</name>
<keyword evidence="3" id="KW-1185">Reference proteome</keyword>
<sequence length="315" mass="35621">MYEVVESVRYPSAKHTNTSAAGNSTESVLTEPTSEAYVDTRKKPLPQDGQPGPVEFMHQATSFMEQATGHIGQIEKQSPEAQRQFGTATCSNFNGSLNSAMSPYPTSYYQFKHILSPHMTQQPFKPPRFNSQWATIPPLQQYPPPSQPSTKLKRKRRRFVNNWYQYRSIPKRLKKERCEKESPGLCIKRSRSTSPNIFSLKTEQDLHPEVNLDQSAKPEGRCADVSSIEIDLEEKTEQDFHPEVHLDQSAKPEGWFADVSSIEVDPGDKLLTRLDAPVQEICDILRHLGSNGDTKKHKFIGEGSDTEMGSLSKKR</sequence>
<feature type="region of interest" description="Disordered" evidence="1">
    <location>
        <begin position="290"/>
        <end position="315"/>
    </location>
</feature>
<dbReference type="EMBL" id="MU251431">
    <property type="protein sequence ID" value="KAG9235485.1"/>
    <property type="molecule type" value="Genomic_DNA"/>
</dbReference>